<protein>
    <submittedName>
        <fullName evidence="3">Uncharacterized protein</fullName>
    </submittedName>
</protein>
<evidence type="ECO:0000313" key="3">
    <source>
        <dbReference type="EMBL" id="VDM69077.1"/>
    </source>
</evidence>
<feature type="chain" id="PRO_5018137672" evidence="2">
    <location>
        <begin position="25"/>
        <end position="117"/>
    </location>
</feature>
<dbReference type="AlphaFoldDB" id="A0A3P7IY00"/>
<reference evidence="3 4" key="1">
    <citation type="submission" date="2018-11" db="EMBL/GenBank/DDBJ databases">
        <authorList>
            <consortium name="Pathogen Informatics"/>
        </authorList>
    </citation>
    <scope>NUCLEOTIDE SEQUENCE [LARGE SCALE GENOMIC DNA]</scope>
</reference>
<feature type="signal peptide" evidence="2">
    <location>
        <begin position="1"/>
        <end position="24"/>
    </location>
</feature>
<evidence type="ECO:0000313" key="4">
    <source>
        <dbReference type="Proteomes" id="UP000270094"/>
    </source>
</evidence>
<accession>A0A3P7IY00</accession>
<feature type="region of interest" description="Disordered" evidence="1">
    <location>
        <begin position="46"/>
        <end position="104"/>
    </location>
</feature>
<evidence type="ECO:0000256" key="2">
    <source>
        <dbReference type="SAM" id="SignalP"/>
    </source>
</evidence>
<sequence length="117" mass="12429">MRVGAGHMFTAFWNLLLFCSESHPYRVLPHPTVVSKFCLGWRLSGAEGEGAENGKETTVKGSDPEATKDGSDNEVPKDGPQPTEAPAGDSSPTAQKGSSRMEKPIMPTLVALGLAFL</sequence>
<gene>
    <name evidence="3" type="ORF">SVUK_LOCUS4075</name>
</gene>
<keyword evidence="2" id="KW-0732">Signal</keyword>
<name>A0A3P7IY00_STRVU</name>
<proteinExistence type="predicted"/>
<keyword evidence="4" id="KW-1185">Reference proteome</keyword>
<dbReference type="EMBL" id="UYYB01011000">
    <property type="protein sequence ID" value="VDM69077.1"/>
    <property type="molecule type" value="Genomic_DNA"/>
</dbReference>
<evidence type="ECO:0000256" key="1">
    <source>
        <dbReference type="SAM" id="MobiDB-lite"/>
    </source>
</evidence>
<dbReference type="Proteomes" id="UP000270094">
    <property type="component" value="Unassembled WGS sequence"/>
</dbReference>
<feature type="compositionally biased region" description="Basic and acidic residues" evidence="1">
    <location>
        <begin position="52"/>
        <end position="77"/>
    </location>
</feature>
<organism evidence="3 4">
    <name type="scientific">Strongylus vulgaris</name>
    <name type="common">Blood worm</name>
    <dbReference type="NCBI Taxonomy" id="40348"/>
    <lineage>
        <taxon>Eukaryota</taxon>
        <taxon>Metazoa</taxon>
        <taxon>Ecdysozoa</taxon>
        <taxon>Nematoda</taxon>
        <taxon>Chromadorea</taxon>
        <taxon>Rhabditida</taxon>
        <taxon>Rhabditina</taxon>
        <taxon>Rhabditomorpha</taxon>
        <taxon>Strongyloidea</taxon>
        <taxon>Strongylidae</taxon>
        <taxon>Strongylus</taxon>
    </lineage>
</organism>